<dbReference type="Pfam" id="PF08268">
    <property type="entry name" value="FBA_3"/>
    <property type="match status" value="1"/>
</dbReference>
<proteinExistence type="predicted"/>
<gene>
    <name evidence="2" type="ORF">EUGRSUZ_E03989</name>
</gene>
<protein>
    <recommendedName>
        <fullName evidence="1">F-box associated beta-propeller type 3 domain-containing protein</fullName>
    </recommendedName>
</protein>
<dbReference type="InterPro" id="IPR013187">
    <property type="entry name" value="F-box-assoc_dom_typ3"/>
</dbReference>
<sequence length="149" mass="17178">MGVYLHGRLYWIMRRKGVRNSAKVLVAFDIRTESFVEVDLPNVIDNRLRMDLAALPGRLCLIVYREPRVVDVWFLRVYILHRPWAPLFSLRDHWWSCRPIQLLAYSEDGSQVLVQVSSTTLGWYNLETGGVKPFHINGVPPSSATCLPI</sequence>
<dbReference type="InterPro" id="IPR017451">
    <property type="entry name" value="F-box-assoc_interact_dom"/>
</dbReference>
<accession>A0A059CAL8</accession>
<dbReference type="NCBIfam" id="TIGR01640">
    <property type="entry name" value="F_box_assoc_1"/>
    <property type="match status" value="1"/>
</dbReference>
<dbReference type="InParanoid" id="A0A059CAL8"/>
<feature type="domain" description="F-box associated beta-propeller type 3" evidence="1">
    <location>
        <begin position="2"/>
        <end position="141"/>
    </location>
</feature>
<reference evidence="2" key="1">
    <citation type="submission" date="2013-07" db="EMBL/GenBank/DDBJ databases">
        <title>The genome of Eucalyptus grandis.</title>
        <authorList>
            <person name="Schmutz J."/>
            <person name="Hayes R."/>
            <person name="Myburg A."/>
            <person name="Tuskan G."/>
            <person name="Grattapaglia D."/>
            <person name="Rokhsar D.S."/>
        </authorList>
    </citation>
    <scope>NUCLEOTIDE SEQUENCE</scope>
    <source>
        <tissue evidence="2">Leaf extractions</tissue>
    </source>
</reference>
<evidence type="ECO:0000313" key="2">
    <source>
        <dbReference type="EMBL" id="KCW75236.1"/>
    </source>
</evidence>
<organism evidence="2">
    <name type="scientific">Eucalyptus grandis</name>
    <name type="common">Flooded gum</name>
    <dbReference type="NCBI Taxonomy" id="71139"/>
    <lineage>
        <taxon>Eukaryota</taxon>
        <taxon>Viridiplantae</taxon>
        <taxon>Streptophyta</taxon>
        <taxon>Embryophyta</taxon>
        <taxon>Tracheophyta</taxon>
        <taxon>Spermatophyta</taxon>
        <taxon>Magnoliopsida</taxon>
        <taxon>eudicotyledons</taxon>
        <taxon>Gunneridae</taxon>
        <taxon>Pentapetalae</taxon>
        <taxon>rosids</taxon>
        <taxon>malvids</taxon>
        <taxon>Myrtales</taxon>
        <taxon>Myrtaceae</taxon>
        <taxon>Myrtoideae</taxon>
        <taxon>Eucalypteae</taxon>
        <taxon>Eucalyptus</taxon>
    </lineage>
</organism>
<dbReference type="AlphaFoldDB" id="A0A059CAL8"/>
<dbReference type="Gramene" id="KCW75236">
    <property type="protein sequence ID" value="KCW75236"/>
    <property type="gene ID" value="EUGRSUZ_E03989"/>
</dbReference>
<dbReference type="EMBL" id="KK198757">
    <property type="protein sequence ID" value="KCW75236.1"/>
    <property type="molecule type" value="Genomic_DNA"/>
</dbReference>
<name>A0A059CAL8_EUCGR</name>
<evidence type="ECO:0000259" key="1">
    <source>
        <dbReference type="Pfam" id="PF08268"/>
    </source>
</evidence>
<dbReference type="FunCoup" id="A0A059CAL8">
    <property type="interactions" value="91"/>
</dbReference>